<comment type="subcellular location">
    <subcellularLocation>
        <location evidence="8">Cell membrane</location>
        <topology evidence="8">Single-pass type II membrane protein</topology>
    </subcellularLocation>
    <subcellularLocation>
        <location evidence="1">Membrane</location>
    </subcellularLocation>
    <text evidence="8">Localizes to the division septum.</text>
</comment>
<name>A0A9W6PRI2_9ACTN</name>
<keyword evidence="3 8" id="KW-0132">Cell division</keyword>
<keyword evidence="6 8" id="KW-0472">Membrane</keyword>
<evidence type="ECO:0000256" key="4">
    <source>
        <dbReference type="ARBA" id="ARBA00022692"/>
    </source>
</evidence>
<gene>
    <name evidence="8" type="primary">ftsQ</name>
    <name evidence="10" type="ORF">Arub01_14040</name>
</gene>
<comment type="similarity">
    <text evidence="8">Belongs to the FtsQ/DivIB family. FtsQ subfamily.</text>
</comment>
<comment type="caution">
    <text evidence="10">The sequence shown here is derived from an EMBL/GenBank/DDBJ whole genome shotgun (WGS) entry which is preliminary data.</text>
</comment>
<comment type="function">
    <text evidence="8">Essential cell division protein.</text>
</comment>
<sequence length="254" mass="27198">MGSPDPGPDAVILDGMTNLGGQTGTVRGHPGRWKAVFVTLLVVGVLGAVGWVLLGSRLLVVRTVEITGTRLAPRDRIAAAADVRLGVPMVRLGTEEVRARLERLREVESARVERRWPTTVRIVVRERVPVAVVRRGGRYYRLDRPGVAVADGESRPKGLPELVTGAPGPSDPATLAALRVLEELPRHLAGRVAEVRATGPEAVTLRLAGGPAVVWGSAERTEEKARLLEALRRTAAGRSARVIDVSSPEVVTTR</sequence>
<dbReference type="Pfam" id="PF03799">
    <property type="entry name" value="FtsQ_DivIB_C"/>
    <property type="match status" value="1"/>
</dbReference>
<dbReference type="Proteomes" id="UP001165124">
    <property type="component" value="Unassembled WGS sequence"/>
</dbReference>
<dbReference type="PROSITE" id="PS51779">
    <property type="entry name" value="POTRA"/>
    <property type="match status" value="1"/>
</dbReference>
<evidence type="ECO:0000256" key="7">
    <source>
        <dbReference type="ARBA" id="ARBA00023306"/>
    </source>
</evidence>
<evidence type="ECO:0000256" key="8">
    <source>
        <dbReference type="HAMAP-Rule" id="MF_00911"/>
    </source>
</evidence>
<dbReference type="Gene3D" id="3.10.20.310">
    <property type="entry name" value="membrane protein fhac"/>
    <property type="match status" value="1"/>
</dbReference>
<dbReference type="Pfam" id="PF08478">
    <property type="entry name" value="POTRA_1"/>
    <property type="match status" value="1"/>
</dbReference>
<feature type="domain" description="POTRA" evidence="9">
    <location>
        <begin position="59"/>
        <end position="127"/>
    </location>
</feature>
<dbReference type="InterPro" id="IPR034746">
    <property type="entry name" value="POTRA"/>
</dbReference>
<keyword evidence="7 8" id="KW-0131">Cell cycle</keyword>
<evidence type="ECO:0000313" key="10">
    <source>
        <dbReference type="EMBL" id="GLW63160.1"/>
    </source>
</evidence>
<reference evidence="10" key="1">
    <citation type="submission" date="2023-02" db="EMBL/GenBank/DDBJ databases">
        <title>Actinomadura rubrobrunea NBRC 14622.</title>
        <authorList>
            <person name="Ichikawa N."/>
            <person name="Sato H."/>
            <person name="Tonouchi N."/>
        </authorList>
    </citation>
    <scope>NUCLEOTIDE SEQUENCE</scope>
    <source>
        <strain evidence="10">NBRC 14622</strain>
    </source>
</reference>
<organism evidence="10 11">
    <name type="scientific">Actinomadura rubrobrunea</name>
    <dbReference type="NCBI Taxonomy" id="115335"/>
    <lineage>
        <taxon>Bacteria</taxon>
        <taxon>Bacillati</taxon>
        <taxon>Actinomycetota</taxon>
        <taxon>Actinomycetes</taxon>
        <taxon>Streptosporangiales</taxon>
        <taxon>Thermomonosporaceae</taxon>
        <taxon>Actinomadura</taxon>
    </lineage>
</organism>
<keyword evidence="11" id="KW-1185">Reference proteome</keyword>
<dbReference type="InterPro" id="IPR026579">
    <property type="entry name" value="FtsQ"/>
</dbReference>
<dbReference type="EMBL" id="BSRZ01000002">
    <property type="protein sequence ID" value="GLW63160.1"/>
    <property type="molecule type" value="Genomic_DNA"/>
</dbReference>
<evidence type="ECO:0000256" key="1">
    <source>
        <dbReference type="ARBA" id="ARBA00004370"/>
    </source>
</evidence>
<accession>A0A9W6PRI2</accession>
<dbReference type="GO" id="GO:0032153">
    <property type="term" value="C:cell division site"/>
    <property type="evidence" value="ECO:0007669"/>
    <property type="project" value="UniProtKB-UniRule"/>
</dbReference>
<evidence type="ECO:0000256" key="6">
    <source>
        <dbReference type="ARBA" id="ARBA00023136"/>
    </source>
</evidence>
<keyword evidence="5 8" id="KW-1133">Transmembrane helix</keyword>
<dbReference type="HAMAP" id="MF_00911">
    <property type="entry name" value="FtsQ_subfam"/>
    <property type="match status" value="1"/>
</dbReference>
<dbReference type="GO" id="GO:0090529">
    <property type="term" value="P:cell septum assembly"/>
    <property type="evidence" value="ECO:0007669"/>
    <property type="project" value="InterPro"/>
</dbReference>
<dbReference type="PANTHER" id="PTHR37820">
    <property type="entry name" value="CELL DIVISION PROTEIN DIVIB"/>
    <property type="match status" value="1"/>
</dbReference>
<proteinExistence type="inferred from homology"/>
<dbReference type="GO" id="GO:0043093">
    <property type="term" value="P:FtsZ-dependent cytokinesis"/>
    <property type="evidence" value="ECO:0007669"/>
    <property type="project" value="UniProtKB-UniRule"/>
</dbReference>
<evidence type="ECO:0000313" key="11">
    <source>
        <dbReference type="Proteomes" id="UP001165124"/>
    </source>
</evidence>
<feature type="transmembrane region" description="Helical" evidence="8">
    <location>
        <begin position="35"/>
        <end position="54"/>
    </location>
</feature>
<evidence type="ECO:0000259" key="9">
    <source>
        <dbReference type="PROSITE" id="PS51779"/>
    </source>
</evidence>
<dbReference type="InterPro" id="IPR005548">
    <property type="entry name" value="Cell_div_FtsQ/DivIB_C"/>
</dbReference>
<dbReference type="InterPro" id="IPR050487">
    <property type="entry name" value="FtsQ_DivIB"/>
</dbReference>
<dbReference type="InterPro" id="IPR013685">
    <property type="entry name" value="POTRA_FtsQ_type"/>
</dbReference>
<evidence type="ECO:0000256" key="5">
    <source>
        <dbReference type="ARBA" id="ARBA00022989"/>
    </source>
</evidence>
<dbReference type="AlphaFoldDB" id="A0A9W6PRI2"/>
<dbReference type="PANTHER" id="PTHR37820:SF1">
    <property type="entry name" value="CELL DIVISION PROTEIN FTSQ"/>
    <property type="match status" value="1"/>
</dbReference>
<keyword evidence="2 8" id="KW-1003">Cell membrane</keyword>
<evidence type="ECO:0000256" key="3">
    <source>
        <dbReference type="ARBA" id="ARBA00022618"/>
    </source>
</evidence>
<dbReference type="RefSeq" id="WP_227023007.1">
    <property type="nucleotide sequence ID" value="NZ_BSRZ01000002.1"/>
</dbReference>
<protein>
    <recommendedName>
        <fullName evidence="8">Cell division protein FtsQ</fullName>
    </recommendedName>
</protein>
<evidence type="ECO:0000256" key="2">
    <source>
        <dbReference type="ARBA" id="ARBA00022475"/>
    </source>
</evidence>
<dbReference type="GO" id="GO:0005886">
    <property type="term" value="C:plasma membrane"/>
    <property type="evidence" value="ECO:0007669"/>
    <property type="project" value="UniProtKB-SubCell"/>
</dbReference>
<keyword evidence="4 8" id="KW-0812">Transmembrane</keyword>